<dbReference type="Pfam" id="PF12771">
    <property type="entry name" value="SusD-like_2"/>
    <property type="match status" value="1"/>
</dbReference>
<dbReference type="Gene3D" id="1.25.40.390">
    <property type="match status" value="1"/>
</dbReference>
<reference evidence="1 2" key="1">
    <citation type="submission" date="2018-04" db="EMBL/GenBank/DDBJ databases">
        <title>Pedobacter chongqingensis sp. nov., isolated from a rottenly hemp rope.</title>
        <authorList>
            <person name="Cai Y."/>
        </authorList>
    </citation>
    <scope>NUCLEOTIDE SEQUENCE [LARGE SCALE GENOMIC DNA]</scope>
    <source>
        <strain evidence="1 2">FJ4-8</strain>
    </source>
</reference>
<name>A0A2U2PHF5_9SPHI</name>
<accession>A0A2U2PHF5</accession>
<dbReference type="PROSITE" id="PS51257">
    <property type="entry name" value="PROKAR_LIPOPROTEIN"/>
    <property type="match status" value="1"/>
</dbReference>
<dbReference type="EMBL" id="QEAS01000007">
    <property type="protein sequence ID" value="PWG80848.1"/>
    <property type="molecule type" value="Genomic_DNA"/>
</dbReference>
<dbReference type="SUPFAM" id="SSF48452">
    <property type="entry name" value="TPR-like"/>
    <property type="match status" value="1"/>
</dbReference>
<comment type="caution">
    <text evidence="1">The sequence shown here is derived from an EMBL/GenBank/DDBJ whole genome shotgun (WGS) entry which is preliminary data.</text>
</comment>
<proteinExistence type="predicted"/>
<evidence type="ECO:0000313" key="2">
    <source>
        <dbReference type="Proteomes" id="UP000245647"/>
    </source>
</evidence>
<organism evidence="1 2">
    <name type="scientific">Pararcticibacter amylolyticus</name>
    <dbReference type="NCBI Taxonomy" id="2173175"/>
    <lineage>
        <taxon>Bacteria</taxon>
        <taxon>Pseudomonadati</taxon>
        <taxon>Bacteroidota</taxon>
        <taxon>Sphingobacteriia</taxon>
        <taxon>Sphingobacteriales</taxon>
        <taxon>Sphingobacteriaceae</taxon>
        <taxon>Pararcticibacter</taxon>
    </lineage>
</organism>
<protein>
    <submittedName>
        <fullName evidence="1">SusD/RagB family nutrient-binding outer membrane lipoprotein</fullName>
    </submittedName>
</protein>
<evidence type="ECO:0000313" key="1">
    <source>
        <dbReference type="EMBL" id="PWG80848.1"/>
    </source>
</evidence>
<dbReference type="InterPro" id="IPR041662">
    <property type="entry name" value="SusD-like_2"/>
</dbReference>
<dbReference type="AlphaFoldDB" id="A0A2U2PHF5"/>
<dbReference type="OrthoDB" id="9766256at2"/>
<dbReference type="Proteomes" id="UP000245647">
    <property type="component" value="Unassembled WGS sequence"/>
</dbReference>
<dbReference type="RefSeq" id="WP_109415704.1">
    <property type="nucleotide sequence ID" value="NZ_QEAS01000007.1"/>
</dbReference>
<dbReference type="InterPro" id="IPR011990">
    <property type="entry name" value="TPR-like_helical_dom_sf"/>
</dbReference>
<sequence length="480" mass="54036">MKRLISNPVAILLVLLALITSCKKDFIDLNTNPNAVTHALPRTLLAPTLTDIVSGNMNRSQRITNELMQVTVNMGDTEGKIFRYDIRKSEGDYLYNLWYAQLTNLNDMYTGAEETNSPEFKGIALICKAWVFSLLTDTYGDVPYFDANKARDGLFTPAFDRQKDIYTDIFLKLEEANTLLMNAGDVLSSSDPVFGGKTALWRKFGNSLYLRLLLRVSGKAEMNVPAKIKEIVEAKASNYPLMQNNSESAILKWTGAAPYVSPFATWRDADWYTPKLASFFVDNLNEWSDPRIQKWGTLYQGEYAGVPGGYPPGQAPVAKSSLSTSLMTEPLLGNIMNYAELQFILAEAAAKGWIGQSAKNYYEAGVESAIKQWQLDVPSGYLTNERARWDDNYSLDQKMELIHLQKYYALFFTDLQSWFECRRTGHPFLPKGTGLLNNGVLPARLNYPVYVQSVNPENYKAAVASQGPDDVTTNVWWQRP</sequence>
<gene>
    <name evidence="1" type="ORF">DDR33_10365</name>
</gene>
<keyword evidence="1" id="KW-0449">Lipoprotein</keyword>
<keyword evidence="2" id="KW-1185">Reference proteome</keyword>